<dbReference type="Proteomes" id="UP000241426">
    <property type="component" value="Unassembled WGS sequence"/>
</dbReference>
<dbReference type="RefSeq" id="WP_107289373.1">
    <property type="nucleotide sequence ID" value="NZ_PYNF01000003.1"/>
</dbReference>
<protein>
    <submittedName>
        <fullName evidence="1">Uncharacterized protein</fullName>
    </submittedName>
</protein>
<evidence type="ECO:0000313" key="2">
    <source>
        <dbReference type="Proteomes" id="UP000241426"/>
    </source>
</evidence>
<name>A0A2T3KM37_9GAMM</name>
<dbReference type="EMBL" id="PYNF01000003">
    <property type="protein sequence ID" value="PSV00743.1"/>
    <property type="molecule type" value="Genomic_DNA"/>
</dbReference>
<dbReference type="AlphaFoldDB" id="A0A2T3KM37"/>
<comment type="caution">
    <text evidence="1">The sequence shown here is derived from an EMBL/GenBank/DDBJ whole genome shotgun (WGS) entry which is preliminary data.</text>
</comment>
<proteinExistence type="predicted"/>
<evidence type="ECO:0000313" key="1">
    <source>
        <dbReference type="EMBL" id="PSV00743.1"/>
    </source>
</evidence>
<gene>
    <name evidence="1" type="ORF">C9J27_06265</name>
</gene>
<organism evidence="1 2">
    <name type="scientific">Photobacterium kishitanii</name>
    <dbReference type="NCBI Taxonomy" id="318456"/>
    <lineage>
        <taxon>Bacteria</taxon>
        <taxon>Pseudomonadati</taxon>
        <taxon>Pseudomonadota</taxon>
        <taxon>Gammaproteobacteria</taxon>
        <taxon>Vibrionales</taxon>
        <taxon>Vibrionaceae</taxon>
        <taxon>Photobacterium</taxon>
    </lineage>
</organism>
<sequence length="179" mass="20969">MDLIERLSATKYTFTELPDGARKAIVQYEMRETGCLHLSLINLMLRRRIITLVEAEILQENVEKALAAIDEDTSCWNDALLLVDRLFLMLDSSEFTFSYLDISVEELVKHVSSFEDFKDFDAFHRDYVKSVPLDRSHPKSDMWSVILQDFDDYEPIWDGNNRFHCAIRDKRERISVILA</sequence>
<reference evidence="1 2" key="1">
    <citation type="submission" date="2018-01" db="EMBL/GenBank/DDBJ databases">
        <title>Whole genome sequencing of Histamine producing bacteria.</title>
        <authorList>
            <person name="Butler K."/>
        </authorList>
    </citation>
    <scope>NUCLEOTIDE SEQUENCE [LARGE SCALE GENOMIC DNA]</scope>
    <source>
        <strain evidence="1 2">FS-7.2</strain>
    </source>
</reference>
<accession>A0A2T3KM37</accession>